<dbReference type="PANTHER" id="PTHR31876:SF26">
    <property type="entry name" value="PROTEIN LIKE COV 2"/>
    <property type="match status" value="1"/>
</dbReference>
<accession>A0A517YRQ2</accession>
<dbReference type="Proteomes" id="UP000317369">
    <property type="component" value="Chromosome"/>
</dbReference>
<keyword evidence="2" id="KW-0472">Membrane</keyword>
<evidence type="ECO:0000256" key="1">
    <source>
        <dbReference type="SAM" id="MobiDB-lite"/>
    </source>
</evidence>
<dbReference type="KEGG" id="pcor:KS4_09430"/>
<reference evidence="3 4" key="1">
    <citation type="submission" date="2019-02" db="EMBL/GenBank/DDBJ databases">
        <title>Deep-cultivation of Planctomycetes and their phenomic and genomic characterization uncovers novel biology.</title>
        <authorList>
            <person name="Wiegand S."/>
            <person name="Jogler M."/>
            <person name="Boedeker C."/>
            <person name="Pinto D."/>
            <person name="Vollmers J."/>
            <person name="Rivas-Marin E."/>
            <person name="Kohn T."/>
            <person name="Peeters S.H."/>
            <person name="Heuer A."/>
            <person name="Rast P."/>
            <person name="Oberbeckmann S."/>
            <person name="Bunk B."/>
            <person name="Jeske O."/>
            <person name="Meyerdierks A."/>
            <person name="Storesund J.E."/>
            <person name="Kallscheuer N."/>
            <person name="Luecker S."/>
            <person name="Lage O.M."/>
            <person name="Pohl T."/>
            <person name="Merkel B.J."/>
            <person name="Hornburger P."/>
            <person name="Mueller R.-W."/>
            <person name="Bruemmer F."/>
            <person name="Labrenz M."/>
            <person name="Spormann A.M."/>
            <person name="Op den Camp H."/>
            <person name="Overmann J."/>
            <person name="Amann R."/>
            <person name="Jetten M.S.M."/>
            <person name="Mascher T."/>
            <person name="Medema M.H."/>
            <person name="Devos D.P."/>
            <person name="Kaster A.-K."/>
            <person name="Ovreas L."/>
            <person name="Rohde M."/>
            <person name="Galperin M.Y."/>
            <person name="Jogler C."/>
        </authorList>
    </citation>
    <scope>NUCLEOTIDE SEQUENCE [LARGE SCALE GENOMIC DNA]</scope>
    <source>
        <strain evidence="3 4">KS4</strain>
    </source>
</reference>
<dbReference type="EMBL" id="CP036425">
    <property type="protein sequence ID" value="QDU32904.1"/>
    <property type="molecule type" value="Genomic_DNA"/>
</dbReference>
<evidence type="ECO:0008006" key="5">
    <source>
        <dbReference type="Google" id="ProtNLM"/>
    </source>
</evidence>
<dbReference type="PANTHER" id="PTHR31876">
    <property type="entry name" value="COV-LIKE PROTEIN 1"/>
    <property type="match status" value="1"/>
</dbReference>
<organism evidence="3 4">
    <name type="scientific">Poriferisphaera corsica</name>
    <dbReference type="NCBI Taxonomy" id="2528020"/>
    <lineage>
        <taxon>Bacteria</taxon>
        <taxon>Pseudomonadati</taxon>
        <taxon>Planctomycetota</taxon>
        <taxon>Phycisphaerae</taxon>
        <taxon>Phycisphaerales</taxon>
        <taxon>Phycisphaeraceae</taxon>
        <taxon>Poriferisphaera</taxon>
    </lineage>
</organism>
<protein>
    <recommendedName>
        <fullName evidence="5">DUF502 domain-containing protein</fullName>
    </recommendedName>
</protein>
<evidence type="ECO:0000313" key="3">
    <source>
        <dbReference type="EMBL" id="QDU32904.1"/>
    </source>
</evidence>
<evidence type="ECO:0000256" key="2">
    <source>
        <dbReference type="SAM" id="Phobius"/>
    </source>
</evidence>
<name>A0A517YRQ2_9BACT</name>
<dbReference type="AlphaFoldDB" id="A0A517YRQ2"/>
<dbReference type="OrthoDB" id="9780267at2"/>
<keyword evidence="2" id="KW-1133">Transmembrane helix</keyword>
<dbReference type="RefSeq" id="WP_145075174.1">
    <property type="nucleotide sequence ID" value="NZ_CP036425.1"/>
</dbReference>
<dbReference type="InterPro" id="IPR007462">
    <property type="entry name" value="COV1-like"/>
</dbReference>
<gene>
    <name evidence="3" type="ORF">KS4_09430</name>
</gene>
<feature type="transmembrane region" description="Helical" evidence="2">
    <location>
        <begin position="12"/>
        <end position="32"/>
    </location>
</feature>
<feature type="transmembrane region" description="Helical" evidence="2">
    <location>
        <begin position="143"/>
        <end position="167"/>
    </location>
</feature>
<evidence type="ECO:0000313" key="4">
    <source>
        <dbReference type="Proteomes" id="UP000317369"/>
    </source>
</evidence>
<sequence length="323" mass="36822">MATKSHVRKFFFRGLGILLPTILTAWLLYYAYSFVEQRIADPINDGIRSLIVTFSDWPEATSDDYNSEIVLDYLDTSKLKNRWANKRLELAQTYKNQQQELSPAVEKVLYEQWTKEQPDIVILARENAIGRWWNTIKIGRFNVLNLIGLVVAVIIIYFIGVVLSGFIGRRLYSKGEQFIDRVPIIRRIYPSVKQVTDFFFSEDQDPKSRFSRVVAVEYPRKGLWSVGLVTGSTMLTIEQRAGQKCLTVFIPSSPTPFTGYVITIAENDTIDLDITIEDALKFAVSLGVLVPPSQDSLKNTQSFDTNKLDVPNDDEIDDKSTTK</sequence>
<proteinExistence type="predicted"/>
<keyword evidence="4" id="KW-1185">Reference proteome</keyword>
<keyword evidence="2" id="KW-0812">Transmembrane</keyword>
<dbReference type="Pfam" id="PF04367">
    <property type="entry name" value="DUF502"/>
    <property type="match status" value="1"/>
</dbReference>
<feature type="region of interest" description="Disordered" evidence="1">
    <location>
        <begin position="298"/>
        <end position="323"/>
    </location>
</feature>